<accession>A0A1I1BGW3</accession>
<reference evidence="2 3" key="1">
    <citation type="submission" date="2016-10" db="EMBL/GenBank/DDBJ databases">
        <authorList>
            <person name="de Groot N.N."/>
        </authorList>
    </citation>
    <scope>NUCLEOTIDE SEQUENCE [LARGE SCALE GENOMIC DNA]</scope>
    <source>
        <strain evidence="2 3">DSM 23399</strain>
    </source>
</reference>
<dbReference type="RefSeq" id="WP_175499727.1">
    <property type="nucleotide sequence ID" value="NZ_FOKK01000013.1"/>
</dbReference>
<keyword evidence="3" id="KW-1185">Reference proteome</keyword>
<gene>
    <name evidence="2" type="ORF">SAMN04489723_11335</name>
</gene>
<dbReference type="AlphaFoldDB" id="A0A1I1BGW3"/>
<keyword evidence="1" id="KW-0732">Signal</keyword>
<sequence length="221" mass="24851">MDCNNWPKAVKALLLLATVVSFFACTETLESEKVVYTNNFSDLNLAGFENGRLFVFQNDTVVGYYHNEEIAVNLTELPPHNLLKVTLEILVHDSWDGNPSDGLGGPDQWFFGVDNEEVFRTSFSNSPCESTYCLYQSYPDTNFKQNRPKSGAIQTDMPGLCLFGAFPNYTTRYRIVKIIEHSNTSARIYMNSDLVSTNSPDPLCDESWSLAEVTVEALTLK</sequence>
<proteinExistence type="predicted"/>
<feature type="signal peptide" evidence="1">
    <location>
        <begin position="1"/>
        <end position="24"/>
    </location>
</feature>
<feature type="chain" id="PRO_5011537686" description="Lipoprotein" evidence="1">
    <location>
        <begin position="25"/>
        <end position="221"/>
    </location>
</feature>
<evidence type="ECO:0000256" key="1">
    <source>
        <dbReference type="SAM" id="SignalP"/>
    </source>
</evidence>
<evidence type="ECO:0008006" key="4">
    <source>
        <dbReference type="Google" id="ProtNLM"/>
    </source>
</evidence>
<dbReference type="EMBL" id="FOKK01000013">
    <property type="protein sequence ID" value="SFB48886.1"/>
    <property type="molecule type" value="Genomic_DNA"/>
</dbReference>
<dbReference type="Proteomes" id="UP000198790">
    <property type="component" value="Unassembled WGS sequence"/>
</dbReference>
<evidence type="ECO:0000313" key="3">
    <source>
        <dbReference type="Proteomes" id="UP000198790"/>
    </source>
</evidence>
<protein>
    <recommendedName>
        <fullName evidence="4">Lipoprotein</fullName>
    </recommendedName>
</protein>
<dbReference type="STRING" id="237018.SAMN04489723_11335"/>
<name>A0A1I1BGW3_9BACT</name>
<organism evidence="2 3">
    <name type="scientific">Algoriphagus aquimarinus</name>
    <dbReference type="NCBI Taxonomy" id="237018"/>
    <lineage>
        <taxon>Bacteria</taxon>
        <taxon>Pseudomonadati</taxon>
        <taxon>Bacteroidota</taxon>
        <taxon>Cytophagia</taxon>
        <taxon>Cytophagales</taxon>
        <taxon>Cyclobacteriaceae</taxon>
        <taxon>Algoriphagus</taxon>
    </lineage>
</organism>
<evidence type="ECO:0000313" key="2">
    <source>
        <dbReference type="EMBL" id="SFB48886.1"/>
    </source>
</evidence>